<dbReference type="SUPFAM" id="SSF55021">
    <property type="entry name" value="ACT-like"/>
    <property type="match status" value="2"/>
</dbReference>
<dbReference type="GO" id="GO:0003984">
    <property type="term" value="F:acetolactate synthase activity"/>
    <property type="evidence" value="ECO:0007669"/>
    <property type="project" value="UniProtKB-UniRule"/>
</dbReference>
<evidence type="ECO:0000256" key="1">
    <source>
        <dbReference type="ARBA" id="ARBA00004974"/>
    </source>
</evidence>
<keyword evidence="6 8" id="KW-0100">Branched-chain amino acid biosynthesis</keyword>
<evidence type="ECO:0000256" key="4">
    <source>
        <dbReference type="ARBA" id="ARBA00011744"/>
    </source>
</evidence>
<evidence type="ECO:0000256" key="8">
    <source>
        <dbReference type="RuleBase" id="RU368092"/>
    </source>
</evidence>
<dbReference type="Proteomes" id="UP000078582">
    <property type="component" value="Chromosome"/>
</dbReference>
<dbReference type="OrthoDB" id="9787365at2"/>
<dbReference type="NCBIfam" id="NF008864">
    <property type="entry name" value="PRK11895.1"/>
    <property type="match status" value="1"/>
</dbReference>
<dbReference type="InterPro" id="IPR004789">
    <property type="entry name" value="Acetalactate_synth_ssu"/>
</dbReference>
<comment type="subunit">
    <text evidence="4 8">Dimer of large and small chains.</text>
</comment>
<dbReference type="NCBIfam" id="TIGR00119">
    <property type="entry name" value="acolac_sm"/>
    <property type="match status" value="1"/>
</dbReference>
<dbReference type="GO" id="GO:1990610">
    <property type="term" value="F:acetolactate synthase regulator activity"/>
    <property type="evidence" value="ECO:0007669"/>
    <property type="project" value="UniProtKB-UniRule"/>
</dbReference>
<comment type="function">
    <text evidence="8">Catalyzes the conversion of 2 pyruvate molecules into acetolactate in the first common step of the biosynthetic pathway of the branched-amino acids such as leucine, isoleucine, and valine.</text>
</comment>
<dbReference type="InterPro" id="IPR027271">
    <property type="entry name" value="Acetolactate_synth/TF_NikR_C"/>
</dbReference>
<proteinExistence type="inferred from homology"/>
<evidence type="ECO:0000256" key="2">
    <source>
        <dbReference type="ARBA" id="ARBA00005025"/>
    </source>
</evidence>
<keyword evidence="5 8" id="KW-0028">Amino-acid biosynthesis</keyword>
<dbReference type="AlphaFoldDB" id="A0A192H015"/>
<dbReference type="GO" id="GO:0009097">
    <property type="term" value="P:isoleucine biosynthetic process"/>
    <property type="evidence" value="ECO:0007669"/>
    <property type="project" value="UniProtKB-UniRule"/>
</dbReference>
<sequence>MRRVLTCMMTNNPGVLNRFTGALNRRQVNIDSISISPVVDPAVSRVTMAVYLADKAASTQLLRQLEKQVDVFEVKDITDVPHIERELVLIKISALPEKRAELLAMIQPFRAAIVDVSSVDVVVQITGTRSKVAALLRVVKPYGILKLVRTGVAGFPRAESTSD</sequence>
<accession>A0A192H015</accession>
<dbReference type="KEGG" id="lbt:AYR52_11605"/>
<evidence type="ECO:0000256" key="7">
    <source>
        <dbReference type="ARBA" id="ARBA00048670"/>
    </source>
</evidence>
<dbReference type="Pfam" id="PF22629">
    <property type="entry name" value="ACT_AHAS_ss"/>
    <property type="match status" value="1"/>
</dbReference>
<dbReference type="PROSITE" id="PS51671">
    <property type="entry name" value="ACT"/>
    <property type="match status" value="1"/>
</dbReference>
<evidence type="ECO:0000256" key="5">
    <source>
        <dbReference type="ARBA" id="ARBA00022605"/>
    </source>
</evidence>
<dbReference type="EC" id="2.2.1.6" evidence="8"/>
<dbReference type="RefSeq" id="WP_068226144.1">
    <property type="nucleotide sequence ID" value="NZ_CP014623.1"/>
</dbReference>
<dbReference type="Gene3D" id="3.30.70.260">
    <property type="match status" value="1"/>
</dbReference>
<dbReference type="Pfam" id="PF10369">
    <property type="entry name" value="ALS_ss_C"/>
    <property type="match status" value="1"/>
</dbReference>
<name>A0A192H015_9LACO</name>
<dbReference type="GeneID" id="42980949"/>
<comment type="similarity">
    <text evidence="3 8">Belongs to the acetolactate synthase small subunit family.</text>
</comment>
<comment type="catalytic activity">
    <reaction evidence="7 8">
        <text>2 pyruvate + H(+) = (2S)-2-acetolactate + CO2</text>
        <dbReference type="Rhea" id="RHEA:25249"/>
        <dbReference type="ChEBI" id="CHEBI:15361"/>
        <dbReference type="ChEBI" id="CHEBI:15378"/>
        <dbReference type="ChEBI" id="CHEBI:16526"/>
        <dbReference type="ChEBI" id="CHEBI:58476"/>
        <dbReference type="EC" id="2.2.1.6"/>
    </reaction>
</comment>
<dbReference type="InterPro" id="IPR019455">
    <property type="entry name" value="Acetolactate_synth_ssu_C"/>
</dbReference>
<dbReference type="FunFam" id="3.30.70.1150:FF:000001">
    <property type="entry name" value="Acetolactate synthase small subunit"/>
    <property type="match status" value="1"/>
</dbReference>
<dbReference type="PANTHER" id="PTHR30239:SF0">
    <property type="entry name" value="ACETOLACTATE SYNTHASE SMALL SUBUNIT 1, CHLOROPLASTIC"/>
    <property type="match status" value="1"/>
</dbReference>
<comment type="pathway">
    <text evidence="2 8">Amino-acid biosynthesis; L-valine biosynthesis; L-valine from pyruvate: step 1/4.</text>
</comment>
<dbReference type="Gene3D" id="3.30.70.1150">
    <property type="entry name" value="ACT-like. Chain A, domain 2"/>
    <property type="match status" value="1"/>
</dbReference>
<dbReference type="GO" id="GO:0005829">
    <property type="term" value="C:cytosol"/>
    <property type="evidence" value="ECO:0007669"/>
    <property type="project" value="TreeGrafter"/>
</dbReference>
<evidence type="ECO:0000256" key="6">
    <source>
        <dbReference type="ARBA" id="ARBA00023304"/>
    </source>
</evidence>
<dbReference type="EMBL" id="CP014873">
    <property type="protein sequence ID" value="ANK61587.1"/>
    <property type="molecule type" value="Genomic_DNA"/>
</dbReference>
<evidence type="ECO:0000256" key="3">
    <source>
        <dbReference type="ARBA" id="ARBA00006341"/>
    </source>
</evidence>
<dbReference type="UniPathway" id="UPA00047">
    <property type="reaction ID" value="UER00055"/>
</dbReference>
<reference evidence="9 10" key="1">
    <citation type="submission" date="2016-03" db="EMBL/GenBank/DDBJ databases">
        <title>Pediococcus and Lactobacillus from brewery environment - whole genome sequencing and assembly.</title>
        <authorList>
            <person name="Behr J."/>
            <person name="Geissler A.J."/>
            <person name="Vogel R.F."/>
        </authorList>
    </citation>
    <scope>NUCLEOTIDE SEQUENCE [LARGE SCALE GENOMIC DNA]</scope>
    <source>
        <strain evidence="9 10">TMW 1.1989</strain>
    </source>
</reference>
<keyword evidence="8" id="KW-0808">Transferase</keyword>
<dbReference type="InterPro" id="IPR054480">
    <property type="entry name" value="AHAS_small-like_ACT"/>
</dbReference>
<protein>
    <recommendedName>
        <fullName evidence="8">Acetolactate synthase small subunit</fullName>
        <shortName evidence="8">AHAS</shortName>
        <shortName evidence="8">ALS</shortName>
        <ecNumber evidence="8">2.2.1.6</ecNumber>
    </recommendedName>
    <alternativeName>
        <fullName evidence="8">Acetohydroxy-acid synthase small subunit</fullName>
    </alternativeName>
</protein>
<gene>
    <name evidence="9" type="ORF">AYR53_01700</name>
</gene>
<dbReference type="GO" id="GO:0009099">
    <property type="term" value="P:L-valine biosynthetic process"/>
    <property type="evidence" value="ECO:0007669"/>
    <property type="project" value="UniProtKB-UniRule"/>
</dbReference>
<dbReference type="InterPro" id="IPR002912">
    <property type="entry name" value="ACT_dom"/>
</dbReference>
<evidence type="ECO:0000313" key="10">
    <source>
        <dbReference type="Proteomes" id="UP000078582"/>
    </source>
</evidence>
<dbReference type="InterPro" id="IPR045865">
    <property type="entry name" value="ACT-like_dom_sf"/>
</dbReference>
<evidence type="ECO:0000313" key="9">
    <source>
        <dbReference type="EMBL" id="ANK61587.1"/>
    </source>
</evidence>
<dbReference type="PANTHER" id="PTHR30239">
    <property type="entry name" value="ACETOLACTATE SYNTHASE SMALL SUBUNIT"/>
    <property type="match status" value="1"/>
</dbReference>
<dbReference type="STRING" id="375175.AYR53_01700"/>
<keyword evidence="10" id="KW-1185">Reference proteome</keyword>
<comment type="pathway">
    <text evidence="1 8">Amino-acid biosynthesis; L-isoleucine biosynthesis; L-isoleucine from 2-oxobutanoate: step 1/4.</text>
</comment>
<organism evidence="9 10">
    <name type="scientific">Loigolactobacillus backii</name>
    <dbReference type="NCBI Taxonomy" id="375175"/>
    <lineage>
        <taxon>Bacteria</taxon>
        <taxon>Bacillati</taxon>
        <taxon>Bacillota</taxon>
        <taxon>Bacilli</taxon>
        <taxon>Lactobacillales</taxon>
        <taxon>Lactobacillaceae</taxon>
        <taxon>Loigolactobacillus</taxon>
    </lineage>
</organism>
<dbReference type="UniPathway" id="UPA00049">
    <property type="reaction ID" value="UER00059"/>
</dbReference>